<proteinExistence type="predicted"/>
<protein>
    <submittedName>
        <fullName evidence="1">Unnamed protein product</fullName>
    </submittedName>
</protein>
<accession>A0A9W6U4V6</accession>
<organism evidence="1 2">
    <name type="scientific">Phytophthora fragariaefolia</name>
    <dbReference type="NCBI Taxonomy" id="1490495"/>
    <lineage>
        <taxon>Eukaryota</taxon>
        <taxon>Sar</taxon>
        <taxon>Stramenopiles</taxon>
        <taxon>Oomycota</taxon>
        <taxon>Peronosporomycetes</taxon>
        <taxon>Peronosporales</taxon>
        <taxon>Peronosporaceae</taxon>
        <taxon>Phytophthora</taxon>
    </lineage>
</organism>
<dbReference type="EMBL" id="BSXT01000375">
    <property type="protein sequence ID" value="GMF26003.1"/>
    <property type="molecule type" value="Genomic_DNA"/>
</dbReference>
<evidence type="ECO:0000313" key="2">
    <source>
        <dbReference type="Proteomes" id="UP001165121"/>
    </source>
</evidence>
<reference evidence="1" key="1">
    <citation type="submission" date="2023-04" db="EMBL/GenBank/DDBJ databases">
        <title>Phytophthora fragariaefolia NBRC 109709.</title>
        <authorList>
            <person name="Ichikawa N."/>
            <person name="Sato H."/>
            <person name="Tonouchi N."/>
        </authorList>
    </citation>
    <scope>NUCLEOTIDE SEQUENCE</scope>
    <source>
        <strain evidence="1">NBRC 109709</strain>
    </source>
</reference>
<comment type="caution">
    <text evidence="1">The sequence shown here is derived from an EMBL/GenBank/DDBJ whole genome shotgun (WGS) entry which is preliminary data.</text>
</comment>
<dbReference type="AlphaFoldDB" id="A0A9W6U4V6"/>
<keyword evidence="2" id="KW-1185">Reference proteome</keyword>
<dbReference type="Proteomes" id="UP001165121">
    <property type="component" value="Unassembled WGS sequence"/>
</dbReference>
<gene>
    <name evidence="1" type="ORF">Pfra01_000479500</name>
</gene>
<sequence length="150" mass="17245">MVGTGLRKDQKTKSQYLSSRQPAFHYFAFSQSKVNLPVKKWWHLSPTSWAQNFSTLYPPRSLLVKLKKIYTVQICSTYKNGELIVEVFDSAHLRPSTQITRPQQELVAFRNKVYAIGHSTHHNNTCELCVGIPDLFMFGVRFWAAYSATS</sequence>
<name>A0A9W6U4V6_9STRA</name>
<evidence type="ECO:0000313" key="1">
    <source>
        <dbReference type="EMBL" id="GMF26003.1"/>
    </source>
</evidence>